<protein>
    <submittedName>
        <fullName evidence="1">Uncharacterized protein</fullName>
    </submittedName>
</protein>
<feature type="non-terminal residue" evidence="1">
    <location>
        <position position="62"/>
    </location>
</feature>
<accession>A0A8J2K9P7</accession>
<gene>
    <name evidence="1" type="ORF">AFUS01_LOCUS22546</name>
</gene>
<sequence length="62" mass="7399">MAIVQAELLCNPTKADHFLYLLKYMVKKGLWSCFDRDDFEDTSKDCLQKEYEQNSEDNFQEI</sequence>
<name>A0A8J2K9P7_9HEXA</name>
<dbReference type="EMBL" id="CAJVCH010263604">
    <property type="protein sequence ID" value="CAG7734142.1"/>
    <property type="molecule type" value="Genomic_DNA"/>
</dbReference>
<keyword evidence="2" id="KW-1185">Reference proteome</keyword>
<reference evidence="1" key="1">
    <citation type="submission" date="2021-06" db="EMBL/GenBank/DDBJ databases">
        <authorList>
            <person name="Hodson N. C."/>
            <person name="Mongue J. A."/>
            <person name="Jaron S. K."/>
        </authorList>
    </citation>
    <scope>NUCLEOTIDE SEQUENCE</scope>
</reference>
<organism evidence="1 2">
    <name type="scientific">Allacma fusca</name>
    <dbReference type="NCBI Taxonomy" id="39272"/>
    <lineage>
        <taxon>Eukaryota</taxon>
        <taxon>Metazoa</taxon>
        <taxon>Ecdysozoa</taxon>
        <taxon>Arthropoda</taxon>
        <taxon>Hexapoda</taxon>
        <taxon>Collembola</taxon>
        <taxon>Symphypleona</taxon>
        <taxon>Sminthuridae</taxon>
        <taxon>Allacma</taxon>
    </lineage>
</organism>
<comment type="caution">
    <text evidence="1">The sequence shown here is derived from an EMBL/GenBank/DDBJ whole genome shotgun (WGS) entry which is preliminary data.</text>
</comment>
<evidence type="ECO:0000313" key="2">
    <source>
        <dbReference type="Proteomes" id="UP000708208"/>
    </source>
</evidence>
<proteinExistence type="predicted"/>
<dbReference type="AlphaFoldDB" id="A0A8J2K9P7"/>
<dbReference type="Proteomes" id="UP000708208">
    <property type="component" value="Unassembled WGS sequence"/>
</dbReference>
<feature type="non-terminal residue" evidence="1">
    <location>
        <position position="1"/>
    </location>
</feature>
<evidence type="ECO:0000313" key="1">
    <source>
        <dbReference type="EMBL" id="CAG7734142.1"/>
    </source>
</evidence>